<dbReference type="SUPFAM" id="SSF46938">
    <property type="entry name" value="CRAL/TRIO N-terminal domain"/>
    <property type="match status" value="1"/>
</dbReference>
<evidence type="ECO:0000313" key="20">
    <source>
        <dbReference type="Proteomes" id="UP000799750"/>
    </source>
</evidence>
<dbReference type="InterPro" id="IPR001251">
    <property type="entry name" value="CRAL-TRIO_dom"/>
</dbReference>
<evidence type="ECO:0000256" key="7">
    <source>
        <dbReference type="ARBA" id="ARBA00022617"/>
    </source>
</evidence>
<dbReference type="PROSITE" id="PS50191">
    <property type="entry name" value="CRAL_TRIO"/>
    <property type="match status" value="1"/>
</dbReference>
<keyword evidence="7" id="KW-0349">Heme</keyword>
<comment type="subcellular location">
    <subcellularLocation>
        <location evidence="16">Cytoplasm</location>
    </subcellularLocation>
    <subcellularLocation>
        <location evidence="2 16">Endoplasmic reticulum membrane</location>
        <topology evidence="2 16">Peripheral membrane protein</topology>
    </subcellularLocation>
    <subcellularLocation>
        <location evidence="16">Microsome membrane</location>
        <topology evidence="16">Peripheral membrane protein</topology>
    </subcellularLocation>
</comment>
<comment type="cofactor">
    <cofactor evidence="1">
        <name>heme b</name>
        <dbReference type="ChEBI" id="CHEBI:60344"/>
    </cofactor>
</comment>
<dbReference type="GO" id="GO:0005886">
    <property type="term" value="C:plasma membrane"/>
    <property type="evidence" value="ECO:0007669"/>
    <property type="project" value="TreeGrafter"/>
</dbReference>
<dbReference type="PANTHER" id="PTHR47669">
    <property type="entry name" value="PHOSPHATIDYLINOSITOL TRANSFER PROTEIN SFH5"/>
    <property type="match status" value="1"/>
</dbReference>
<evidence type="ECO:0000259" key="18">
    <source>
        <dbReference type="PROSITE" id="PS50191"/>
    </source>
</evidence>
<dbReference type="SUPFAM" id="SSF52087">
    <property type="entry name" value="CRAL/TRIO domain"/>
    <property type="match status" value="1"/>
</dbReference>
<dbReference type="Gene3D" id="3.40.525.10">
    <property type="entry name" value="CRAL-TRIO lipid binding domain"/>
    <property type="match status" value="1"/>
</dbReference>
<dbReference type="CDD" id="cd00170">
    <property type="entry name" value="SEC14"/>
    <property type="match status" value="1"/>
</dbReference>
<dbReference type="InterPro" id="IPR011074">
    <property type="entry name" value="CRAL/TRIO_N_dom"/>
</dbReference>
<keyword evidence="11" id="KW-0408">Iron</keyword>
<dbReference type="InterPro" id="IPR036273">
    <property type="entry name" value="CRAL/TRIO_N_dom_sf"/>
</dbReference>
<dbReference type="GO" id="GO:0032541">
    <property type="term" value="C:cortical endoplasmic reticulum"/>
    <property type="evidence" value="ECO:0007669"/>
    <property type="project" value="TreeGrafter"/>
</dbReference>
<accession>A0A6A6R8C3</accession>
<evidence type="ECO:0000256" key="15">
    <source>
        <dbReference type="ARBA" id="ARBA00024180"/>
    </source>
</evidence>
<evidence type="ECO:0000256" key="11">
    <source>
        <dbReference type="ARBA" id="ARBA00023004"/>
    </source>
</evidence>
<evidence type="ECO:0000256" key="13">
    <source>
        <dbReference type="ARBA" id="ARBA00023136"/>
    </source>
</evidence>
<feature type="compositionally biased region" description="Low complexity" evidence="17">
    <location>
        <begin position="24"/>
        <end position="64"/>
    </location>
</feature>
<keyword evidence="12 16" id="KW-0445">Lipid transport</keyword>
<evidence type="ECO:0000256" key="9">
    <source>
        <dbReference type="ARBA" id="ARBA00022824"/>
    </source>
</evidence>
<dbReference type="GO" id="GO:0046872">
    <property type="term" value="F:metal ion binding"/>
    <property type="evidence" value="ECO:0007669"/>
    <property type="project" value="UniProtKB-KW"/>
</dbReference>
<dbReference type="OrthoDB" id="75724at2759"/>
<keyword evidence="8" id="KW-0479">Metal-binding</keyword>
<proteinExistence type="inferred from homology"/>
<dbReference type="Proteomes" id="UP000799750">
    <property type="component" value="Unassembled WGS sequence"/>
</dbReference>
<dbReference type="GO" id="GO:0008526">
    <property type="term" value="F:phosphatidylinositol transfer activity"/>
    <property type="evidence" value="ECO:0007669"/>
    <property type="project" value="UniProtKB-UniRule"/>
</dbReference>
<dbReference type="GO" id="GO:0005789">
    <property type="term" value="C:endoplasmic reticulum membrane"/>
    <property type="evidence" value="ECO:0007669"/>
    <property type="project" value="UniProtKB-SubCell"/>
</dbReference>
<evidence type="ECO:0000256" key="2">
    <source>
        <dbReference type="ARBA" id="ARBA00004406"/>
    </source>
</evidence>
<dbReference type="GO" id="GO:0005829">
    <property type="term" value="C:cytosol"/>
    <property type="evidence" value="ECO:0007669"/>
    <property type="project" value="TreeGrafter"/>
</dbReference>
<organism evidence="19 20">
    <name type="scientific">Lophium mytilinum</name>
    <dbReference type="NCBI Taxonomy" id="390894"/>
    <lineage>
        <taxon>Eukaryota</taxon>
        <taxon>Fungi</taxon>
        <taxon>Dikarya</taxon>
        <taxon>Ascomycota</taxon>
        <taxon>Pezizomycotina</taxon>
        <taxon>Dothideomycetes</taxon>
        <taxon>Pleosporomycetidae</taxon>
        <taxon>Mytilinidiales</taxon>
        <taxon>Mytilinidiaceae</taxon>
        <taxon>Lophium</taxon>
    </lineage>
</organism>
<protein>
    <recommendedName>
        <fullName evidence="4 16">Phosphatidylinositol transfer protein SFH5</fullName>
        <shortName evidence="16">PITP SFH5</shortName>
    </recommendedName>
</protein>
<evidence type="ECO:0000256" key="5">
    <source>
        <dbReference type="ARBA" id="ARBA00022448"/>
    </source>
</evidence>
<evidence type="ECO:0000256" key="17">
    <source>
        <dbReference type="SAM" id="MobiDB-lite"/>
    </source>
</evidence>
<name>A0A6A6R8C3_9PEZI</name>
<reference evidence="19" key="1">
    <citation type="journal article" date="2020" name="Stud. Mycol.">
        <title>101 Dothideomycetes genomes: a test case for predicting lifestyles and emergence of pathogens.</title>
        <authorList>
            <person name="Haridas S."/>
            <person name="Albert R."/>
            <person name="Binder M."/>
            <person name="Bloem J."/>
            <person name="Labutti K."/>
            <person name="Salamov A."/>
            <person name="Andreopoulos B."/>
            <person name="Baker S."/>
            <person name="Barry K."/>
            <person name="Bills G."/>
            <person name="Bluhm B."/>
            <person name="Cannon C."/>
            <person name="Castanera R."/>
            <person name="Culley D."/>
            <person name="Daum C."/>
            <person name="Ezra D."/>
            <person name="Gonzalez J."/>
            <person name="Henrissat B."/>
            <person name="Kuo A."/>
            <person name="Liang C."/>
            <person name="Lipzen A."/>
            <person name="Lutzoni F."/>
            <person name="Magnuson J."/>
            <person name="Mondo S."/>
            <person name="Nolan M."/>
            <person name="Ohm R."/>
            <person name="Pangilinan J."/>
            <person name="Park H.-J."/>
            <person name="Ramirez L."/>
            <person name="Alfaro M."/>
            <person name="Sun H."/>
            <person name="Tritt A."/>
            <person name="Yoshinaga Y."/>
            <person name="Zwiers L.-H."/>
            <person name="Turgeon B."/>
            <person name="Goodwin S."/>
            <person name="Spatafora J."/>
            <person name="Crous P."/>
            <person name="Grigoriev I."/>
        </authorList>
    </citation>
    <scope>NUCLEOTIDE SEQUENCE</scope>
    <source>
        <strain evidence="19">CBS 269.34</strain>
    </source>
</reference>
<feature type="compositionally biased region" description="Low complexity" evidence="17">
    <location>
        <begin position="1"/>
        <end position="17"/>
    </location>
</feature>
<comment type="function">
    <text evidence="15">Non-classical phosphatidylinositol (PtdIns) transfer protein (PITP), which exhibits PtdIns-binding/transfer activity in the absence of detectable PtdCho-binding/transfer activity. Regulates PtdIns(4,5)P2 homeostasis at the plasma membrane. Heme-binding protein that may play a role in organic oxidant-induced stress responses.</text>
</comment>
<keyword evidence="13 16" id="KW-0472">Membrane</keyword>
<evidence type="ECO:0000256" key="8">
    <source>
        <dbReference type="ARBA" id="ARBA00022723"/>
    </source>
</evidence>
<dbReference type="PANTHER" id="PTHR47669:SF1">
    <property type="entry name" value="PHOSPHATIDYLINOSITOL TRANSFER PROTEIN SFH5"/>
    <property type="match status" value="1"/>
</dbReference>
<evidence type="ECO:0000256" key="1">
    <source>
        <dbReference type="ARBA" id="ARBA00001970"/>
    </source>
</evidence>
<keyword evidence="10 16" id="KW-0492">Microsome</keyword>
<sequence>MSTTAETPTAEAVPAPEITKEVAPLETPAPTTEATTTTTTEPPSTTAPAESAPAETTPAITSPESTTGPTWPETPADHPLSQLFAQLPEILKETDYDEVYGIQLDPTTNPFLTKLILQKFLRANANDLPKATHQLTETLKWRKTYQPLKAVDEIFESKRFAGLGYVMTLENVPTSSKATDIATFNIYGAVKDNASTFGDLDAFIRWRVALMELGLKKLELEKATVPIPDFGQGADPYMGYQIHDYLSVSFLRQDPLVKTASKKTIETLSAYYPETLSRKFFVNVPLIMGWVFTAVKLIVSKETVKKFTVLSYGEHLAAELGPEIPEVYGGKAAGLDTIAEQLKFE</sequence>
<evidence type="ECO:0000256" key="10">
    <source>
        <dbReference type="ARBA" id="ARBA00022848"/>
    </source>
</evidence>
<keyword evidence="5 16" id="KW-0813">Transport</keyword>
<keyword evidence="6 16" id="KW-0963">Cytoplasm</keyword>
<dbReference type="SMART" id="SM00516">
    <property type="entry name" value="SEC14"/>
    <property type="match status" value="1"/>
</dbReference>
<keyword evidence="20" id="KW-1185">Reference proteome</keyword>
<dbReference type="EMBL" id="MU004183">
    <property type="protein sequence ID" value="KAF2500003.1"/>
    <property type="molecule type" value="Genomic_DNA"/>
</dbReference>
<dbReference type="InterPro" id="IPR036865">
    <property type="entry name" value="CRAL-TRIO_dom_sf"/>
</dbReference>
<comment type="catalytic activity">
    <reaction evidence="14">
        <text>a 1,2-diacyl-sn-glycero-3-phospho-(1D-myo-inositol)(in) = a 1,2-diacyl-sn-glycero-3-phospho-(1D-myo-inositol)(out)</text>
        <dbReference type="Rhea" id="RHEA:38691"/>
        <dbReference type="ChEBI" id="CHEBI:57880"/>
    </reaction>
    <physiologicalReaction direction="left-to-right" evidence="14">
        <dbReference type="Rhea" id="RHEA:38692"/>
    </physiologicalReaction>
</comment>
<comment type="similarity">
    <text evidence="3 16">Belongs to the SFH5 family.</text>
</comment>
<dbReference type="Pfam" id="PF00650">
    <property type="entry name" value="CRAL_TRIO"/>
    <property type="match status" value="1"/>
</dbReference>
<evidence type="ECO:0000256" key="6">
    <source>
        <dbReference type="ARBA" id="ARBA00022490"/>
    </source>
</evidence>
<evidence type="ECO:0000256" key="3">
    <source>
        <dbReference type="ARBA" id="ARBA00006667"/>
    </source>
</evidence>
<keyword evidence="9 16" id="KW-0256">Endoplasmic reticulum</keyword>
<dbReference type="AlphaFoldDB" id="A0A6A6R8C3"/>
<evidence type="ECO:0000313" key="19">
    <source>
        <dbReference type="EMBL" id="KAF2500003.1"/>
    </source>
</evidence>
<gene>
    <name evidence="19" type="ORF">BU16DRAFT_522864</name>
</gene>
<feature type="region of interest" description="Disordered" evidence="17">
    <location>
        <begin position="1"/>
        <end position="78"/>
    </location>
</feature>
<dbReference type="GO" id="GO:0017157">
    <property type="term" value="P:regulation of exocytosis"/>
    <property type="evidence" value="ECO:0007669"/>
    <property type="project" value="TreeGrafter"/>
</dbReference>
<evidence type="ECO:0000256" key="12">
    <source>
        <dbReference type="ARBA" id="ARBA00023055"/>
    </source>
</evidence>
<dbReference type="Pfam" id="PF03765">
    <property type="entry name" value="CRAL_TRIO_N"/>
    <property type="match status" value="1"/>
</dbReference>
<evidence type="ECO:0000256" key="14">
    <source>
        <dbReference type="ARBA" id="ARBA00024146"/>
    </source>
</evidence>
<dbReference type="InterPro" id="IPR042938">
    <property type="entry name" value="Sfh5"/>
</dbReference>
<evidence type="ECO:0000256" key="16">
    <source>
        <dbReference type="RuleBase" id="RU367059"/>
    </source>
</evidence>
<feature type="domain" description="CRAL-TRIO" evidence="18">
    <location>
        <begin position="201"/>
        <end position="336"/>
    </location>
</feature>
<dbReference type="GO" id="GO:0043001">
    <property type="term" value="P:Golgi to plasma membrane protein transport"/>
    <property type="evidence" value="ECO:0007669"/>
    <property type="project" value="TreeGrafter"/>
</dbReference>
<evidence type="ECO:0000256" key="4">
    <source>
        <dbReference type="ARBA" id="ARBA00018320"/>
    </source>
</evidence>